<sequence>MWKYVCRGFKETIERRISFRQKDKAAGQECPIGAIQNKLIPGIVSTNKYDNETSDLGGRCKNGPCSDKKRQNGDRHGEKWRHNGCIQEPMLLGALGWSGVMILGWYVCQPVCRRQRAQPPELERLKSQARLPRHTEYVSLFGALSRIVLAQPLSILPKRVAKHVSSPLSPPVPQAVQLQSSSTISADVSDGFEDTTSEPKFGPVTAEEALDEAAGDLTKAQNTVMSGIENRLGVACMQLGKYKEAHVYFQRAVQLGNAPAAFNMGLCYETGAGTSQDFKLAAEYYDLASKWGHATAMYNLGVFYVHGWGGLPMDCNRARQLFVAAAELGQTNAQEALSMVPSSSSKESTVHSAETELSESEAVAHEPNPVNILYQILGIMKSRLPVAESPKSLQNIPPAEADSTKIFYQALGIEEPEVLGSKVGKTVQEDFNLHNEPNINNNVAAECKDMAHFSIFC</sequence>
<gene>
    <name evidence="1" type="ORF">B7P43_G03767</name>
</gene>
<evidence type="ECO:0000313" key="1">
    <source>
        <dbReference type="EMBL" id="PNF34837.1"/>
    </source>
</evidence>
<name>A0A2J7R1X4_9NEOP</name>
<keyword evidence="2" id="KW-1185">Reference proteome</keyword>
<dbReference type="Proteomes" id="UP000235965">
    <property type="component" value="Unassembled WGS sequence"/>
</dbReference>
<dbReference type="STRING" id="105785.A0A2J7R1X4"/>
<dbReference type="PANTHER" id="PTHR45011:SF1">
    <property type="entry name" value="DAP3-BINDING CELL DEATH ENHANCER 1"/>
    <property type="match status" value="1"/>
</dbReference>
<proteinExistence type="predicted"/>
<organism evidence="1 2">
    <name type="scientific">Cryptotermes secundus</name>
    <dbReference type="NCBI Taxonomy" id="105785"/>
    <lineage>
        <taxon>Eukaryota</taxon>
        <taxon>Metazoa</taxon>
        <taxon>Ecdysozoa</taxon>
        <taxon>Arthropoda</taxon>
        <taxon>Hexapoda</taxon>
        <taxon>Insecta</taxon>
        <taxon>Pterygota</taxon>
        <taxon>Neoptera</taxon>
        <taxon>Polyneoptera</taxon>
        <taxon>Dictyoptera</taxon>
        <taxon>Blattodea</taxon>
        <taxon>Blattoidea</taxon>
        <taxon>Termitoidae</taxon>
        <taxon>Kalotermitidae</taxon>
        <taxon>Cryptotermitinae</taxon>
        <taxon>Cryptotermes</taxon>
    </lineage>
</organism>
<dbReference type="SMART" id="SM00671">
    <property type="entry name" value="SEL1"/>
    <property type="match status" value="3"/>
</dbReference>
<dbReference type="EMBL" id="NEVH01008202">
    <property type="protein sequence ID" value="PNF34835.1"/>
    <property type="molecule type" value="Genomic_DNA"/>
</dbReference>
<accession>A0A2J7R1X4</accession>
<dbReference type="Pfam" id="PF08238">
    <property type="entry name" value="Sel1"/>
    <property type="match status" value="3"/>
</dbReference>
<reference evidence="1 2" key="1">
    <citation type="submission" date="2017-12" db="EMBL/GenBank/DDBJ databases">
        <title>Hemimetabolous genomes reveal molecular basis of termite eusociality.</title>
        <authorList>
            <person name="Harrison M.C."/>
            <person name="Jongepier E."/>
            <person name="Robertson H.M."/>
            <person name="Arning N."/>
            <person name="Bitard-Feildel T."/>
            <person name="Chao H."/>
            <person name="Childers C.P."/>
            <person name="Dinh H."/>
            <person name="Doddapaneni H."/>
            <person name="Dugan S."/>
            <person name="Gowin J."/>
            <person name="Greiner C."/>
            <person name="Han Y."/>
            <person name="Hu H."/>
            <person name="Hughes D.S.T."/>
            <person name="Huylmans A.-K."/>
            <person name="Kemena C."/>
            <person name="Kremer L.P.M."/>
            <person name="Lee S.L."/>
            <person name="Lopez-Ezquerra A."/>
            <person name="Mallet L."/>
            <person name="Monroy-Kuhn J.M."/>
            <person name="Moser A."/>
            <person name="Murali S.C."/>
            <person name="Muzny D.M."/>
            <person name="Otani S."/>
            <person name="Piulachs M.-D."/>
            <person name="Poelchau M."/>
            <person name="Qu J."/>
            <person name="Schaub F."/>
            <person name="Wada-Katsumata A."/>
            <person name="Worley K.C."/>
            <person name="Xie Q."/>
            <person name="Ylla G."/>
            <person name="Poulsen M."/>
            <person name="Gibbs R.A."/>
            <person name="Schal C."/>
            <person name="Richards S."/>
            <person name="Belles X."/>
            <person name="Korb J."/>
            <person name="Bornberg-Bauer E."/>
        </authorList>
    </citation>
    <scope>NUCLEOTIDE SEQUENCE [LARGE SCALE GENOMIC DNA]</scope>
    <source>
        <tissue evidence="1">Whole body</tissue>
    </source>
</reference>
<dbReference type="InterPro" id="IPR006597">
    <property type="entry name" value="Sel1-like"/>
</dbReference>
<protein>
    <recommendedName>
        <fullName evidence="3">Death ligand signal enhancer</fullName>
    </recommendedName>
</protein>
<dbReference type="InterPro" id="IPR011990">
    <property type="entry name" value="TPR-like_helical_dom_sf"/>
</dbReference>
<evidence type="ECO:0000313" key="2">
    <source>
        <dbReference type="Proteomes" id="UP000235965"/>
    </source>
</evidence>
<dbReference type="InterPro" id="IPR052748">
    <property type="entry name" value="ISR_Activator"/>
</dbReference>
<dbReference type="AlphaFoldDB" id="A0A2J7R1X4"/>
<dbReference type="InParanoid" id="A0A2J7R1X4"/>
<comment type="caution">
    <text evidence="1">The sequence shown here is derived from an EMBL/GenBank/DDBJ whole genome shotgun (WGS) entry which is preliminary data.</text>
</comment>
<dbReference type="EMBL" id="NEVH01008202">
    <property type="protein sequence ID" value="PNF34837.1"/>
    <property type="molecule type" value="Genomic_DNA"/>
</dbReference>
<dbReference type="OrthoDB" id="2384430at2759"/>
<evidence type="ECO:0008006" key="3">
    <source>
        <dbReference type="Google" id="ProtNLM"/>
    </source>
</evidence>
<dbReference type="Gene3D" id="1.25.40.10">
    <property type="entry name" value="Tetratricopeptide repeat domain"/>
    <property type="match status" value="1"/>
</dbReference>
<dbReference type="SUPFAM" id="SSF81901">
    <property type="entry name" value="HCP-like"/>
    <property type="match status" value="1"/>
</dbReference>
<dbReference type="PANTHER" id="PTHR45011">
    <property type="entry name" value="DAP3-BINDING CELL DEATH ENHANCER 1"/>
    <property type="match status" value="1"/>
</dbReference>